<dbReference type="KEGG" id="rsz:108837179"/>
<keyword evidence="4" id="KW-1185">Reference proteome</keyword>
<dbReference type="PROSITE" id="PS50891">
    <property type="entry name" value="LOB"/>
    <property type="match status" value="1"/>
</dbReference>
<dbReference type="GeneID" id="108837179"/>
<feature type="region of interest" description="Disordered" evidence="2">
    <location>
        <begin position="143"/>
        <end position="164"/>
    </location>
</feature>
<protein>
    <submittedName>
        <fullName evidence="5">LOB domain-containing protein 31 isoform X1</fullName>
    </submittedName>
</protein>
<dbReference type="Proteomes" id="UP000504610">
    <property type="component" value="Chromosome 9"/>
</dbReference>
<evidence type="ECO:0000256" key="2">
    <source>
        <dbReference type="SAM" id="MobiDB-lite"/>
    </source>
</evidence>
<dbReference type="PANTHER" id="PTHR31529">
    <property type="entry name" value="LOB DOMAIN CONTAINING PROTEIN"/>
    <property type="match status" value="1"/>
</dbReference>
<reference evidence="4" key="1">
    <citation type="journal article" date="2019" name="Database">
        <title>The radish genome database (RadishGD): an integrated information resource for radish genomics.</title>
        <authorList>
            <person name="Yu H.J."/>
            <person name="Baek S."/>
            <person name="Lee Y.J."/>
            <person name="Cho A."/>
            <person name="Mun J.H."/>
        </authorList>
    </citation>
    <scope>NUCLEOTIDE SEQUENCE [LARGE SCALE GENOMIC DNA]</scope>
    <source>
        <strain evidence="4">cv. WK10039</strain>
    </source>
</reference>
<name>A0A6J0LZW1_RAPSA</name>
<dbReference type="Pfam" id="PF03195">
    <property type="entry name" value="LOB"/>
    <property type="match status" value="1"/>
</dbReference>
<proteinExistence type="inferred from homology"/>
<dbReference type="OrthoDB" id="1903788at2759"/>
<gene>
    <name evidence="5" type="primary">LOC108837179</name>
</gene>
<evidence type="ECO:0000256" key="1">
    <source>
        <dbReference type="ARBA" id="ARBA00005474"/>
    </source>
</evidence>
<dbReference type="PANTHER" id="PTHR31529:SF47">
    <property type="entry name" value="LOB DOMAIN-CONTAINING PROTEIN 31"/>
    <property type="match status" value="1"/>
</dbReference>
<organism evidence="4 5">
    <name type="scientific">Raphanus sativus</name>
    <name type="common">Radish</name>
    <name type="synonym">Raphanus raphanistrum var. sativus</name>
    <dbReference type="NCBI Taxonomy" id="3726"/>
    <lineage>
        <taxon>Eukaryota</taxon>
        <taxon>Viridiplantae</taxon>
        <taxon>Streptophyta</taxon>
        <taxon>Embryophyta</taxon>
        <taxon>Tracheophyta</taxon>
        <taxon>Spermatophyta</taxon>
        <taxon>Magnoliopsida</taxon>
        <taxon>eudicotyledons</taxon>
        <taxon>Gunneridae</taxon>
        <taxon>Pentapetalae</taxon>
        <taxon>rosids</taxon>
        <taxon>malvids</taxon>
        <taxon>Brassicales</taxon>
        <taxon>Brassicaceae</taxon>
        <taxon>Brassiceae</taxon>
        <taxon>Raphanus</taxon>
    </lineage>
</organism>
<feature type="domain" description="LOB" evidence="3">
    <location>
        <begin position="10"/>
        <end position="112"/>
    </location>
</feature>
<dbReference type="GO" id="GO:0005634">
    <property type="term" value="C:nucleus"/>
    <property type="evidence" value="ECO:0007669"/>
    <property type="project" value="TreeGrafter"/>
</dbReference>
<feature type="compositionally biased region" description="Polar residues" evidence="2">
    <location>
        <begin position="151"/>
        <end position="164"/>
    </location>
</feature>
<reference evidence="5" key="2">
    <citation type="submission" date="2025-08" db="UniProtKB">
        <authorList>
            <consortium name="RefSeq"/>
        </authorList>
    </citation>
    <scope>IDENTIFICATION</scope>
    <source>
        <tissue evidence="5">Leaf</tissue>
    </source>
</reference>
<dbReference type="RefSeq" id="XP_018465750.1">
    <property type="nucleotide sequence ID" value="XM_018610248.2"/>
</dbReference>
<dbReference type="AlphaFoldDB" id="A0A6J0LZW1"/>
<dbReference type="GO" id="GO:0009755">
    <property type="term" value="P:hormone-mediated signaling pathway"/>
    <property type="evidence" value="ECO:0007669"/>
    <property type="project" value="TreeGrafter"/>
</dbReference>
<comment type="similarity">
    <text evidence="1">Belongs to the LOB domain-containing protein family.</text>
</comment>
<evidence type="ECO:0000313" key="4">
    <source>
        <dbReference type="Proteomes" id="UP000504610"/>
    </source>
</evidence>
<sequence>MSGSTTSGGSPCGACKFLRRKCVAECVFAPYFDAEEGTAHFAAVHKVFGASNTSKLLLMIPANRRPEAVATLSYEALARLRDPVYGCVGHIFALQHQQGTLGVEVTNKLKTSSCVFPRARLSKTQVMSLQEELAVVKTHLSTLQRLPPQPKQQNNSQTEATSSTKAPLIATADHKNNNVSSSLSHIYGMSPEQQQQQQPQEDTEVQTESVDFSTLLGLEDPLDRDGDLNTLAREFVSKYLAEGKYRPSSPI</sequence>
<dbReference type="GO" id="GO:0045893">
    <property type="term" value="P:positive regulation of DNA-templated transcription"/>
    <property type="evidence" value="ECO:0007669"/>
    <property type="project" value="TreeGrafter"/>
</dbReference>
<evidence type="ECO:0000313" key="5">
    <source>
        <dbReference type="RefSeq" id="XP_018465750.1"/>
    </source>
</evidence>
<accession>A0A6J0LZW1</accession>
<dbReference type="InterPro" id="IPR004883">
    <property type="entry name" value="LOB"/>
</dbReference>
<evidence type="ECO:0000259" key="3">
    <source>
        <dbReference type="PROSITE" id="PS50891"/>
    </source>
</evidence>